<dbReference type="InterPro" id="IPR006311">
    <property type="entry name" value="TAT_signal"/>
</dbReference>
<dbReference type="EMBL" id="EF079106">
    <property type="protein sequence ID" value="ABM06248.1"/>
    <property type="molecule type" value="Genomic_DNA"/>
</dbReference>
<geneLocation type="plasmid" evidence="3">
    <name>pCNB1</name>
</geneLocation>
<dbReference type="RefSeq" id="WP_012478232.1">
    <property type="nucleotide sequence ID" value="NC_010935.1"/>
</dbReference>
<reference evidence="4" key="1">
    <citation type="journal article" date="2005" name="Arch. Microbiol.">
        <title>A novel 2-aminophenol 1,6-dioxygenase involved in the degradation of p-chloronitrobenzene by Comamonas strain CNB-1: purification, properties, genetic cloning and expression in Escherichia coli.</title>
        <authorList>
            <person name="Wu J.F."/>
            <person name="Sun C.W."/>
            <person name="Jiang C.Y."/>
            <person name="Liu Z.P."/>
            <person name="Liu S.J."/>
        </authorList>
    </citation>
    <scope>NUCLEOTIDE SEQUENCE</scope>
    <source>
        <plasmid evidence="4">pCNB</plasmid>
    </source>
</reference>
<dbReference type="PANTHER" id="PTHR42928">
    <property type="entry name" value="TRICARBOXYLATE-BINDING PROTEIN"/>
    <property type="match status" value="1"/>
</dbReference>
<accession>Q09KQ5</accession>
<evidence type="ECO:0000313" key="4">
    <source>
        <dbReference type="EMBL" id="ABM06248.1"/>
    </source>
</evidence>
<evidence type="ECO:0000256" key="1">
    <source>
        <dbReference type="ARBA" id="ARBA00006987"/>
    </source>
</evidence>
<geneLocation type="plasmid" evidence="4">
    <name>pCNB</name>
</geneLocation>
<reference evidence="4" key="4">
    <citation type="journal article" date="2007" name="Appl. Environ. Microbiol.">
        <title>Nucleotide sequence of plasmid pCNB1 from Comamonas strain CNB-1 reveals novel genetic organization and evolution for 4-chloronitrobenzene degradation.</title>
        <authorList>
            <person name="Ma Y.F."/>
            <person name="Wu J.F."/>
            <person name="Wang S.Y."/>
            <person name="Jiang C.Y."/>
            <person name="Zhang Y."/>
            <person name="Qi S.W."/>
            <person name="Liu L."/>
            <person name="Zhao G.P."/>
            <person name="Liu S.J."/>
        </authorList>
    </citation>
    <scope>NUCLEOTIDE SEQUENCE</scope>
    <source>
        <plasmid evidence="4">pCNB</plasmid>
    </source>
</reference>
<dbReference type="Pfam" id="PF03401">
    <property type="entry name" value="TctC"/>
    <property type="match status" value="1"/>
</dbReference>
<dbReference type="PROSITE" id="PS51318">
    <property type="entry name" value="TAT"/>
    <property type="match status" value="1"/>
</dbReference>
<evidence type="ECO:0000256" key="2">
    <source>
        <dbReference type="SAM" id="SignalP"/>
    </source>
</evidence>
<dbReference type="EMBL" id="DQ875599">
    <property type="protein sequence ID" value="ABI49650.1"/>
    <property type="molecule type" value="Genomic_DNA"/>
</dbReference>
<reference evidence="4" key="2">
    <citation type="journal article" date="2006" name="Appl. Environ. Microbiol.">
        <title>Novel partial reductive pathway for 4-chloronitrobenzene and nitrobenzene degradation in Comamonas sp. strain CNB-1.</title>
        <authorList>
            <person name="Wu J.F."/>
            <person name="Jiang C.Y."/>
            <person name="Wang B.J."/>
            <person name="Ma Y.F."/>
            <person name="Liu Z.P."/>
            <person name="Liu S.J."/>
        </authorList>
    </citation>
    <scope>NUCLEOTIDE SEQUENCE</scope>
    <source>
        <plasmid evidence="4">pCNB</plasmid>
    </source>
</reference>
<evidence type="ECO:0008006" key="5">
    <source>
        <dbReference type="Google" id="ProtNLM"/>
    </source>
</evidence>
<feature type="signal peptide" evidence="2">
    <location>
        <begin position="1"/>
        <end position="26"/>
    </location>
</feature>
<dbReference type="AlphaFoldDB" id="Q09KQ5"/>
<dbReference type="InterPro" id="IPR042100">
    <property type="entry name" value="Bug_dom1"/>
</dbReference>
<organism evidence="3">
    <name type="scientific">Comamonas testosteroni CNB-1</name>
    <dbReference type="NCBI Taxonomy" id="543891"/>
    <lineage>
        <taxon>Bacteria</taxon>
        <taxon>Pseudomonadati</taxon>
        <taxon>Pseudomonadota</taxon>
        <taxon>Betaproteobacteria</taxon>
        <taxon>Burkholderiales</taxon>
        <taxon>Comamonadaceae</taxon>
        <taxon>Comamonas</taxon>
    </lineage>
</organism>
<feature type="chain" id="PRO_5007698187" description="Tripartite tricarboxylate transporter substrate binding protein" evidence="2">
    <location>
        <begin position="27"/>
        <end position="145"/>
    </location>
</feature>
<keyword evidence="2" id="KW-0732">Signal</keyword>
<keyword evidence="3" id="KW-0614">Plasmid</keyword>
<evidence type="ECO:0000313" key="3">
    <source>
        <dbReference type="EMBL" id="ABI49650.1"/>
    </source>
</evidence>
<proteinExistence type="inferred from homology"/>
<sequence length="145" mass="15393">MTTRRIFLRTSGAVTAALLLPGGAKAQAWVPTQPIRLVIPYASGGTSDIMGRILVEPARRRLGQPFVLDNRPGAATQIGTTAVVQSKPDGQTLLLVANTIAVNPSLFSKLPYDTLKDLEPISYAGVTPHTLVVHNDLPRIGNSTA</sequence>
<comment type="similarity">
    <text evidence="1">Belongs to the UPF0065 (bug) family.</text>
</comment>
<protein>
    <recommendedName>
        <fullName evidence="5">Tripartite tricarboxylate transporter substrate binding protein</fullName>
    </recommendedName>
</protein>
<dbReference type="Gene3D" id="3.40.190.150">
    <property type="entry name" value="Bordetella uptake gene, domain 1"/>
    <property type="match status" value="1"/>
</dbReference>
<dbReference type="InterPro" id="IPR005064">
    <property type="entry name" value="BUG"/>
</dbReference>
<reference evidence="4" key="3">
    <citation type="submission" date="2006-10" db="EMBL/GenBank/DDBJ databases">
        <authorList>
            <person name="Ma Y."/>
            <person name="Liu L."/>
            <person name="Wang S."/>
            <person name="Wu J."/>
            <person name="Zhao G."/>
            <person name="Liu S."/>
        </authorList>
    </citation>
    <scope>NUCLEOTIDE SEQUENCE</scope>
    <source>
        <plasmid evidence="4">pCNB</plasmid>
    </source>
</reference>
<dbReference type="PATRIC" id="fig|688245.4.peg.86"/>
<dbReference type="PANTHER" id="PTHR42928:SF5">
    <property type="entry name" value="BLR1237 PROTEIN"/>
    <property type="match status" value="1"/>
</dbReference>
<dbReference type="Gene3D" id="3.40.190.10">
    <property type="entry name" value="Periplasmic binding protein-like II"/>
    <property type="match status" value="1"/>
</dbReference>
<reference evidence="3" key="5">
    <citation type="journal article" date="2007" name="J. Bacteriol.">
        <title>A novel deaminase involved in chloronitrobenzene and nitrobenzene degradation with Comamonas sp. strain CNB-1.</title>
        <authorList>
            <person name="Liu L."/>
            <person name="Wu J.F."/>
            <person name="Ma Y.F."/>
            <person name="Wang S.Y."/>
            <person name="Zhao G.P."/>
            <person name="Liu S.J."/>
        </authorList>
    </citation>
    <scope>NUCLEOTIDE SEQUENCE</scope>
    <source>
        <strain evidence="3">CNB-1</strain>
        <plasmid evidence="3">pCNB1</plasmid>
    </source>
</reference>
<name>Q09KQ5_COMTE</name>